<dbReference type="Pfam" id="PF10187">
    <property type="entry name" value="FAM192A_Fyv6_N"/>
    <property type="match status" value="1"/>
</dbReference>
<reference evidence="5 6" key="1">
    <citation type="submission" date="2018-04" db="EMBL/GenBank/DDBJ databases">
        <title>The genome of golden apple snail Pomacea canaliculata provides insight into stress tolerance and invasive adaptation.</title>
        <authorList>
            <person name="Liu C."/>
            <person name="Liu B."/>
            <person name="Ren Y."/>
            <person name="Zhang Y."/>
            <person name="Wang H."/>
            <person name="Li S."/>
            <person name="Jiang F."/>
            <person name="Yin L."/>
            <person name="Zhang G."/>
            <person name="Qian W."/>
            <person name="Fan W."/>
        </authorList>
    </citation>
    <scope>NUCLEOTIDE SEQUENCE [LARGE SCALE GENOMIC DNA]</scope>
    <source>
        <strain evidence="5">SZHN2017</strain>
        <tissue evidence="5">Muscle</tissue>
    </source>
</reference>
<dbReference type="PANTHER" id="PTHR13495">
    <property type="entry name" value="NEFA-INTERACTING NUCLEAR PROTEIN NIP30"/>
    <property type="match status" value="1"/>
</dbReference>
<feature type="region of interest" description="Disordered" evidence="3">
    <location>
        <begin position="129"/>
        <end position="149"/>
    </location>
</feature>
<feature type="domain" description="FAM192A/Fyv6 N-terminal" evidence="4">
    <location>
        <begin position="15"/>
        <end position="82"/>
    </location>
</feature>
<dbReference type="EMBL" id="PZQS01000012">
    <property type="protein sequence ID" value="PVD20853.1"/>
    <property type="molecule type" value="Genomic_DNA"/>
</dbReference>
<feature type="region of interest" description="Disordered" evidence="3">
    <location>
        <begin position="1"/>
        <end position="50"/>
    </location>
</feature>
<name>A0A2T7NI45_POMCA</name>
<accession>A0A2T7NI45</accession>
<evidence type="ECO:0000259" key="4">
    <source>
        <dbReference type="Pfam" id="PF10187"/>
    </source>
</evidence>
<comment type="caution">
    <text evidence="5">The sequence shown here is derived from an EMBL/GenBank/DDBJ whole genome shotgun (WGS) entry which is preliminary data.</text>
</comment>
<dbReference type="Proteomes" id="UP000245119">
    <property type="component" value="Linkage Group LG12"/>
</dbReference>
<feature type="compositionally biased region" description="Basic and acidic residues" evidence="3">
    <location>
        <begin position="10"/>
        <end position="39"/>
    </location>
</feature>
<protein>
    <recommendedName>
        <fullName evidence="4">FAM192A/Fyv6 N-terminal domain-containing protein</fullName>
    </recommendedName>
</protein>
<evidence type="ECO:0000256" key="2">
    <source>
        <dbReference type="ARBA" id="ARBA00023242"/>
    </source>
</evidence>
<dbReference type="GO" id="GO:0005634">
    <property type="term" value="C:nucleus"/>
    <property type="evidence" value="ECO:0007669"/>
    <property type="project" value="UniProtKB-SubCell"/>
</dbReference>
<comment type="subcellular location">
    <subcellularLocation>
        <location evidence="1">Nucleus</location>
    </subcellularLocation>
</comment>
<proteinExistence type="predicted"/>
<dbReference type="InterPro" id="IPR039845">
    <property type="entry name" value="FAM192A"/>
</dbReference>
<dbReference type="AlphaFoldDB" id="A0A2T7NI45"/>
<evidence type="ECO:0000313" key="6">
    <source>
        <dbReference type="Proteomes" id="UP000245119"/>
    </source>
</evidence>
<sequence>MSFVSASESLKVKKFESQNEVDEKRRLKQEQWEKTRKPDDPEECPEEETRTLYQQLQDNKEIKEREYEEQNRLLVFFNSLHEAASKRTTEKSAPATESKKLSSVSGTALINKKSQQSLLLGAIKRKSVDKMEDTKRQKQSKDEALSNEILSEATPNLDITPNTDKLMALIDPSAQVAQVAGILPGIGVYDVNTSDSESSSAESDIEDYMVTRKIVYAKVHVQEN</sequence>
<keyword evidence="6" id="KW-1185">Reference proteome</keyword>
<evidence type="ECO:0000256" key="1">
    <source>
        <dbReference type="ARBA" id="ARBA00004123"/>
    </source>
</evidence>
<evidence type="ECO:0000256" key="3">
    <source>
        <dbReference type="SAM" id="MobiDB-lite"/>
    </source>
</evidence>
<feature type="region of interest" description="Disordered" evidence="3">
    <location>
        <begin position="85"/>
        <end position="105"/>
    </location>
</feature>
<keyword evidence="2" id="KW-0539">Nucleus</keyword>
<dbReference type="PANTHER" id="PTHR13495:SF0">
    <property type="entry name" value="PSME3-INTERACTING PROTEIN"/>
    <property type="match status" value="1"/>
</dbReference>
<evidence type="ECO:0000313" key="5">
    <source>
        <dbReference type="EMBL" id="PVD20853.1"/>
    </source>
</evidence>
<organism evidence="5 6">
    <name type="scientific">Pomacea canaliculata</name>
    <name type="common">Golden apple snail</name>
    <dbReference type="NCBI Taxonomy" id="400727"/>
    <lineage>
        <taxon>Eukaryota</taxon>
        <taxon>Metazoa</taxon>
        <taxon>Spiralia</taxon>
        <taxon>Lophotrochozoa</taxon>
        <taxon>Mollusca</taxon>
        <taxon>Gastropoda</taxon>
        <taxon>Caenogastropoda</taxon>
        <taxon>Architaenioglossa</taxon>
        <taxon>Ampullarioidea</taxon>
        <taxon>Ampullariidae</taxon>
        <taxon>Pomacea</taxon>
    </lineage>
</organism>
<dbReference type="OrthoDB" id="75807at2759"/>
<dbReference type="InterPro" id="IPR019331">
    <property type="entry name" value="FAM192A/Fyv6_N"/>
</dbReference>
<dbReference type="STRING" id="400727.A0A2T7NI45"/>
<gene>
    <name evidence="5" type="ORF">C0Q70_19014</name>
</gene>
<feature type="compositionally biased region" description="Basic and acidic residues" evidence="3">
    <location>
        <begin position="129"/>
        <end position="144"/>
    </location>
</feature>